<keyword evidence="4" id="KW-1133">Transmembrane helix</keyword>
<name>A0A4Q0VHZ7_9LACO</name>
<keyword evidence="1" id="KW-0433">Leucine-rich repeat</keyword>
<protein>
    <submittedName>
        <fullName evidence="7">LPXTG cell wall anchor domain-containing protein</fullName>
    </submittedName>
</protein>
<dbReference type="PROSITE" id="PS51450">
    <property type="entry name" value="LRR"/>
    <property type="match status" value="1"/>
</dbReference>
<feature type="signal peptide" evidence="5">
    <location>
        <begin position="1"/>
        <end position="37"/>
    </location>
</feature>
<gene>
    <name evidence="7" type="ORF">DXH47_10895</name>
</gene>
<organism evidence="7 8">
    <name type="scientific">Levilactobacillus suantsaii</name>
    <dbReference type="NCBI Taxonomy" id="2292255"/>
    <lineage>
        <taxon>Bacteria</taxon>
        <taxon>Bacillati</taxon>
        <taxon>Bacillota</taxon>
        <taxon>Bacilli</taxon>
        <taxon>Lactobacillales</taxon>
        <taxon>Lactobacillaceae</taxon>
        <taxon>Levilactobacillus</taxon>
    </lineage>
</organism>
<dbReference type="NCBIfam" id="TIGR01167">
    <property type="entry name" value="LPXTG_anchor"/>
    <property type="match status" value="1"/>
</dbReference>
<dbReference type="Proteomes" id="UP000290602">
    <property type="component" value="Unassembled WGS sequence"/>
</dbReference>
<dbReference type="InterPro" id="IPR032675">
    <property type="entry name" value="LRR_dom_sf"/>
</dbReference>
<keyword evidence="4" id="KW-0472">Membrane</keyword>
<reference evidence="7 8" key="1">
    <citation type="submission" date="2018-08" db="EMBL/GenBank/DDBJ databases">
        <title>Lactobacillus suantsai sp. nov., isolated from traditional fermented suan-tsai in Taiwan.</title>
        <authorList>
            <person name="Huang C.-H."/>
        </authorList>
    </citation>
    <scope>NUCLEOTIDE SEQUENCE [LARGE SCALE GENOMIC DNA]</scope>
    <source>
        <strain evidence="7 8">BCRC 12945</strain>
    </source>
</reference>
<comment type="caution">
    <text evidence="7">The sequence shown here is derived from an EMBL/GenBank/DDBJ whole genome shotgun (WGS) entry which is preliminary data.</text>
</comment>
<feature type="region of interest" description="Disordered" evidence="3">
    <location>
        <begin position="39"/>
        <end position="101"/>
    </location>
</feature>
<sequence length="837" mass="86834">MNMKTRVKSVNRRGTTRWLVAGATALTLTLLGGNAHAATPPAMATPTPNQSVMSGSQAATSASQVTLAPTTSPAEKETTGSGSAAPGSSAAASGAGADTSSSALQTPVAATIAAVPAFTPVTSDPPENALAPSPAATSTPDTTTVPTTVTPPMSAASSAAPSSVSPAVLMAQEAAQAAQKVDAQPSGTTAALRPTRRVGATRPVKVSAANAVVDELADTLASEPNSIDEWLPNTRLQKIILQTLQRNNPGQTWTSVDDITQADMALLTRLVAGDDTYIDGHTPYSLEGLQYAVNLDYLMLQSRVDTAYFGDIVDISPFASLKNLTGLHLSGNRIEDITPLAGLTKLTELGLNFNYIGDFSSLKDHQFKSFSGGQQVIYLPRVRVNEVTRTAHLAGGYKLRDGSVGPLTGRQRILVPVRVNVNTGRYVYKAYYTGGNPVSTSDGGVDYNTIQDPGQPITALPDQPNIDLEPVDQHYYLTGTYLEGASPYFYVIQPYDLAAPAATVTAQHQDTQGEKLAEDVVLNADGTHLVGDPYTTEALTLPGYVLHATTGAAPSGTYAVDPQVVTYTYEAETQAQSTVTVHYVDNTRKVLRDPLVLSGKLGEAYTTEAATIPGYKLTGTPANASGVYTTENSDVVYTYQAEDPGVVEPPVETGTVTVHYVDQKGTPLRATTTLSGTVGTPYSTEAATISGYEVLGEPTNATGTYTHDPQTVTYVYVKLSTGGGGDEGTPEEPTPPTPPTPTVPQPGPGGSTGGSGNQGGPGQMTAGPQRPGLTTAGAGATVTIAKGTATVPATRQATTPTTTLPQTNEKSSTGVIAAGLALLTGLLGRLGWRRRKL</sequence>
<feature type="transmembrane region" description="Helical" evidence="4">
    <location>
        <begin position="814"/>
        <end position="832"/>
    </location>
</feature>
<accession>A0A4Q0VHZ7</accession>
<proteinExistence type="predicted"/>
<dbReference type="SUPFAM" id="SSF52058">
    <property type="entry name" value="L domain-like"/>
    <property type="match status" value="1"/>
</dbReference>
<evidence type="ECO:0000256" key="2">
    <source>
        <dbReference type="ARBA" id="ARBA00022737"/>
    </source>
</evidence>
<feature type="chain" id="PRO_5021022092" evidence="5">
    <location>
        <begin position="38"/>
        <end position="837"/>
    </location>
</feature>
<feature type="domain" description="MucBP" evidence="6">
    <location>
        <begin position="503"/>
        <end position="570"/>
    </location>
</feature>
<feature type="compositionally biased region" description="Polar residues" evidence="3">
    <location>
        <begin position="49"/>
        <end position="73"/>
    </location>
</feature>
<keyword evidence="8" id="KW-1185">Reference proteome</keyword>
<keyword evidence="4" id="KW-0812">Transmembrane</keyword>
<dbReference type="Gene3D" id="3.10.20.320">
    <property type="entry name" value="Putative peptidoglycan bound protein (lpxtg motif)"/>
    <property type="match status" value="3"/>
</dbReference>
<keyword evidence="5" id="KW-0732">Signal</keyword>
<dbReference type="OrthoDB" id="2307220at2"/>
<feature type="compositionally biased region" description="Gly residues" evidence="3">
    <location>
        <begin position="748"/>
        <end position="762"/>
    </location>
</feature>
<dbReference type="Pfam" id="PF06458">
    <property type="entry name" value="MucBP"/>
    <property type="match status" value="3"/>
</dbReference>
<feature type="compositionally biased region" description="Low complexity" evidence="3">
    <location>
        <begin position="39"/>
        <end position="48"/>
    </location>
</feature>
<evidence type="ECO:0000256" key="5">
    <source>
        <dbReference type="SAM" id="SignalP"/>
    </source>
</evidence>
<dbReference type="InterPro" id="IPR001611">
    <property type="entry name" value="Leu-rich_rpt"/>
</dbReference>
<evidence type="ECO:0000313" key="7">
    <source>
        <dbReference type="EMBL" id="RXI76129.1"/>
    </source>
</evidence>
<feature type="region of interest" description="Disordered" evidence="3">
    <location>
        <begin position="123"/>
        <end position="160"/>
    </location>
</feature>
<feature type="compositionally biased region" description="Low complexity" evidence="3">
    <location>
        <begin position="772"/>
        <end position="807"/>
    </location>
</feature>
<dbReference type="EMBL" id="QXIL01000034">
    <property type="protein sequence ID" value="RXI76129.1"/>
    <property type="molecule type" value="Genomic_DNA"/>
</dbReference>
<dbReference type="AlphaFoldDB" id="A0A4Q0VHZ7"/>
<feature type="compositionally biased region" description="Low complexity" evidence="3">
    <location>
        <begin position="131"/>
        <end position="160"/>
    </location>
</feature>
<evidence type="ECO:0000256" key="4">
    <source>
        <dbReference type="SAM" id="Phobius"/>
    </source>
</evidence>
<dbReference type="InterPro" id="IPR025875">
    <property type="entry name" value="Leu-rich_rpt_4"/>
</dbReference>
<evidence type="ECO:0000259" key="6">
    <source>
        <dbReference type="Pfam" id="PF06458"/>
    </source>
</evidence>
<evidence type="ECO:0000256" key="1">
    <source>
        <dbReference type="ARBA" id="ARBA00022614"/>
    </source>
</evidence>
<feature type="compositionally biased region" description="Pro residues" evidence="3">
    <location>
        <begin position="732"/>
        <end position="747"/>
    </location>
</feature>
<dbReference type="InterPro" id="IPR009459">
    <property type="entry name" value="MucBP_dom"/>
</dbReference>
<dbReference type="Pfam" id="PF12799">
    <property type="entry name" value="LRR_4"/>
    <property type="match status" value="1"/>
</dbReference>
<evidence type="ECO:0000313" key="8">
    <source>
        <dbReference type="Proteomes" id="UP000290602"/>
    </source>
</evidence>
<dbReference type="Gene3D" id="3.80.10.10">
    <property type="entry name" value="Ribonuclease Inhibitor"/>
    <property type="match status" value="1"/>
</dbReference>
<feature type="region of interest" description="Disordered" evidence="3">
    <location>
        <begin position="719"/>
        <end position="810"/>
    </location>
</feature>
<evidence type="ECO:0000256" key="3">
    <source>
        <dbReference type="SAM" id="MobiDB-lite"/>
    </source>
</evidence>
<keyword evidence="2" id="KW-0677">Repeat</keyword>
<feature type="domain" description="MucBP" evidence="6">
    <location>
        <begin position="578"/>
        <end position="640"/>
    </location>
</feature>
<feature type="domain" description="MucBP" evidence="6">
    <location>
        <begin position="655"/>
        <end position="716"/>
    </location>
</feature>
<feature type="compositionally biased region" description="Low complexity" evidence="3">
    <location>
        <begin position="79"/>
        <end position="101"/>
    </location>
</feature>